<feature type="transmembrane region" description="Helical" evidence="7">
    <location>
        <begin position="285"/>
        <end position="302"/>
    </location>
</feature>
<dbReference type="Pfam" id="PF01594">
    <property type="entry name" value="AI-2E_transport"/>
    <property type="match status" value="1"/>
</dbReference>
<dbReference type="Proteomes" id="UP000198876">
    <property type="component" value="Unassembled WGS sequence"/>
</dbReference>
<organism evidence="8 9">
    <name type="scientific">Halopelagius inordinatus</name>
    <dbReference type="NCBI Taxonomy" id="553467"/>
    <lineage>
        <taxon>Archaea</taxon>
        <taxon>Methanobacteriati</taxon>
        <taxon>Methanobacteriota</taxon>
        <taxon>Stenosarchaea group</taxon>
        <taxon>Halobacteria</taxon>
        <taxon>Halobacteriales</taxon>
        <taxon>Haloferacaceae</taxon>
    </lineage>
</organism>
<proteinExistence type="inferred from homology"/>
<comment type="similarity">
    <text evidence="2">Belongs to the autoinducer-2 exporter (AI-2E) (TC 2.A.86) family.</text>
</comment>
<keyword evidence="9" id="KW-1185">Reference proteome</keyword>
<feature type="compositionally biased region" description="Acidic residues" evidence="6">
    <location>
        <begin position="386"/>
        <end position="396"/>
    </location>
</feature>
<protein>
    <submittedName>
        <fullName evidence="8">Predicted PurR-regulated permease PerM</fullName>
    </submittedName>
</protein>
<dbReference type="InterPro" id="IPR002549">
    <property type="entry name" value="AI-2E-like"/>
</dbReference>
<feature type="transmembrane region" description="Helical" evidence="7">
    <location>
        <begin position="65"/>
        <end position="90"/>
    </location>
</feature>
<evidence type="ECO:0000256" key="4">
    <source>
        <dbReference type="ARBA" id="ARBA00022989"/>
    </source>
</evidence>
<evidence type="ECO:0000256" key="3">
    <source>
        <dbReference type="ARBA" id="ARBA00022692"/>
    </source>
</evidence>
<feature type="transmembrane region" description="Helical" evidence="7">
    <location>
        <begin position="152"/>
        <end position="174"/>
    </location>
</feature>
<evidence type="ECO:0000256" key="2">
    <source>
        <dbReference type="ARBA" id="ARBA00009773"/>
    </source>
</evidence>
<feature type="region of interest" description="Disordered" evidence="6">
    <location>
        <begin position="369"/>
        <end position="396"/>
    </location>
</feature>
<dbReference type="GO" id="GO:0016020">
    <property type="term" value="C:membrane"/>
    <property type="evidence" value="ECO:0007669"/>
    <property type="project" value="UniProtKB-SubCell"/>
</dbReference>
<gene>
    <name evidence="8" type="ORF">SAMN04488063_1130</name>
</gene>
<dbReference type="RefSeq" id="WP_092889592.1">
    <property type="nucleotide sequence ID" value="NZ_FOOQ01000001.1"/>
</dbReference>
<dbReference type="AlphaFoldDB" id="A0A1I2NE99"/>
<feature type="transmembrane region" description="Helical" evidence="7">
    <location>
        <begin position="322"/>
        <end position="348"/>
    </location>
</feature>
<evidence type="ECO:0000313" key="8">
    <source>
        <dbReference type="EMBL" id="SFG01400.1"/>
    </source>
</evidence>
<evidence type="ECO:0000256" key="7">
    <source>
        <dbReference type="SAM" id="Phobius"/>
    </source>
</evidence>
<keyword evidence="3 7" id="KW-0812">Transmembrane</keyword>
<feature type="transmembrane region" description="Helical" evidence="7">
    <location>
        <begin position="243"/>
        <end position="273"/>
    </location>
</feature>
<sequence length="396" mass="42616">MPDTGFELPDGRARIGWWVFVLALAAAAAFVAYSFVGMVVLGVFGYYATRPIYQRLKPVIGSDGIAAWLTLLTVLLPVAAILFFAGFQLFQQVQQSLGNTAGTLALLENYLGVGTLPAGQRQTLAQLIQDPGQVVSNPRQTLQRVLQTGMRVVSAAISTVLLLGLSVTLSYFLLKNDEELSDGLRQLFGGGDTTAYAYAAAVDEDIESVFFGNFLFVVVMAVIAAAVYWGTNLVAPPELQIPMVFVLAFLTGVASLVPIVVGKVIYLPVVAYLGFQAVRLGGNQLPLVGGLLVVYFLVLDILPQTFIQPYITGRQLDMVVMMFAYLLGPTLFGWYGFFLLPILFVLMLEVVRIVLPELVHGESLTPTVSMGESVGADPQSTRAESLDGDAAESGDE</sequence>
<feature type="transmembrane region" description="Helical" evidence="7">
    <location>
        <begin position="15"/>
        <end position="44"/>
    </location>
</feature>
<evidence type="ECO:0000313" key="9">
    <source>
        <dbReference type="Proteomes" id="UP000198876"/>
    </source>
</evidence>
<comment type="subcellular location">
    <subcellularLocation>
        <location evidence="1">Membrane</location>
        <topology evidence="1">Multi-pass membrane protein</topology>
    </subcellularLocation>
</comment>
<feature type="transmembrane region" description="Helical" evidence="7">
    <location>
        <begin position="210"/>
        <end position="231"/>
    </location>
</feature>
<keyword evidence="5 7" id="KW-0472">Membrane</keyword>
<evidence type="ECO:0000256" key="5">
    <source>
        <dbReference type="ARBA" id="ARBA00023136"/>
    </source>
</evidence>
<accession>A0A1I2NE99</accession>
<keyword evidence="4 7" id="KW-1133">Transmembrane helix</keyword>
<dbReference type="EMBL" id="FOOQ01000001">
    <property type="protein sequence ID" value="SFG01400.1"/>
    <property type="molecule type" value="Genomic_DNA"/>
</dbReference>
<dbReference type="STRING" id="553467.SAMN04488063_1130"/>
<reference evidence="9" key="1">
    <citation type="submission" date="2016-10" db="EMBL/GenBank/DDBJ databases">
        <authorList>
            <person name="Varghese N."/>
            <person name="Submissions S."/>
        </authorList>
    </citation>
    <scope>NUCLEOTIDE SEQUENCE [LARGE SCALE GENOMIC DNA]</scope>
    <source>
        <strain evidence="9">CGMCC 1.7739</strain>
    </source>
</reference>
<name>A0A1I2NE99_9EURY</name>
<dbReference type="OrthoDB" id="282734at2157"/>
<evidence type="ECO:0000256" key="6">
    <source>
        <dbReference type="SAM" id="MobiDB-lite"/>
    </source>
</evidence>
<evidence type="ECO:0000256" key="1">
    <source>
        <dbReference type="ARBA" id="ARBA00004141"/>
    </source>
</evidence>